<dbReference type="Proteomes" id="UP000492820">
    <property type="component" value="Unassembled WGS sequence"/>
</dbReference>
<sequence>PKITFDCSLLVRFTPGRLRFLQHSPLPLRQPVNAGRHHSSLECSRVGSWLNATVGQRTPIGRTRVRSTMRVSKQSSRASDNAFNHRSHPPFAGRSPT</sequence>
<protein>
    <submittedName>
        <fullName evidence="4">Integron gene cassette protein</fullName>
    </submittedName>
</protein>
<evidence type="ECO:0000313" key="4">
    <source>
        <dbReference type="WBParaSite" id="EgrG_002071900"/>
    </source>
</evidence>
<evidence type="ECO:0000313" key="3">
    <source>
        <dbReference type="Proteomes" id="UP000492820"/>
    </source>
</evidence>
<reference evidence="4" key="2">
    <citation type="submission" date="2020-10" db="UniProtKB">
        <authorList>
            <consortium name="WormBaseParasite"/>
        </authorList>
    </citation>
    <scope>IDENTIFICATION</scope>
</reference>
<feature type="non-terminal residue" evidence="2">
    <location>
        <position position="97"/>
    </location>
</feature>
<evidence type="ECO:0000313" key="2">
    <source>
        <dbReference type="EMBL" id="CDI70243.1"/>
    </source>
</evidence>
<organism evidence="2">
    <name type="scientific">Echinococcus granulosus</name>
    <name type="common">Hydatid tapeworm</name>
    <dbReference type="NCBI Taxonomy" id="6210"/>
    <lineage>
        <taxon>Eukaryota</taxon>
        <taxon>Metazoa</taxon>
        <taxon>Spiralia</taxon>
        <taxon>Lophotrochozoa</taxon>
        <taxon>Platyhelminthes</taxon>
        <taxon>Cestoda</taxon>
        <taxon>Eucestoda</taxon>
        <taxon>Cyclophyllidea</taxon>
        <taxon>Taeniidae</taxon>
        <taxon>Echinococcus</taxon>
        <taxon>Echinococcus granulosus group</taxon>
    </lineage>
</organism>
<reference evidence="2 3" key="1">
    <citation type="journal article" date="2013" name="Nature">
        <title>The genomes of four tapeworm species reveal adaptations to parasitism.</title>
        <authorList>
            <person name="Tsai I.J."/>
            <person name="Zarowiecki M."/>
            <person name="Holroyd N."/>
            <person name="Garciarrubio A."/>
            <person name="Sanchez-Flores A."/>
            <person name="Brooks K.L."/>
            <person name="Tracey A."/>
            <person name="Bobes R.J."/>
            <person name="Fragoso G."/>
            <person name="Sciutto E."/>
            <person name="Aslett M."/>
            <person name="Beasley H."/>
            <person name="Bennett H.M."/>
            <person name="Cai J."/>
            <person name="Camicia F."/>
            <person name="Clark R."/>
            <person name="Cucher M."/>
            <person name="De Silva N."/>
            <person name="Day T.A."/>
            <person name="Deplazes P."/>
            <person name="Estrada K."/>
            <person name="Fernandez C."/>
            <person name="Holland P.W."/>
            <person name="Hou J."/>
            <person name="Hu S."/>
            <person name="Huckvale T."/>
            <person name="Hung S.S."/>
            <person name="Kamenetzky L."/>
            <person name="Keane J.A."/>
            <person name="Kiss F."/>
            <person name="Koziol U."/>
            <person name="Lambert O."/>
            <person name="Liu K."/>
            <person name="Luo X."/>
            <person name="Luo Y."/>
            <person name="Macchiaroli N."/>
            <person name="Nichol S."/>
            <person name="Paps J."/>
            <person name="Parkinson J."/>
            <person name="Pouchkina-Stantcheva N."/>
            <person name="Riddiford N."/>
            <person name="Rosenzvit M."/>
            <person name="Salinas G."/>
            <person name="Wasmuth J.D."/>
            <person name="Zamanian M."/>
            <person name="Zheng Y."/>
            <person name="Cai X."/>
            <person name="Soberon X."/>
            <person name="Olson P.D."/>
            <person name="Laclette J.P."/>
            <person name="Brehm K."/>
            <person name="Berriman M."/>
            <person name="Garciarrubio A."/>
            <person name="Bobes R.J."/>
            <person name="Fragoso G."/>
            <person name="Sanchez-Flores A."/>
            <person name="Estrada K."/>
            <person name="Cevallos M.A."/>
            <person name="Morett E."/>
            <person name="Gonzalez V."/>
            <person name="Portillo T."/>
            <person name="Ochoa-Leyva A."/>
            <person name="Jose M.V."/>
            <person name="Sciutto E."/>
            <person name="Landa A."/>
            <person name="Jimenez L."/>
            <person name="Valdes V."/>
            <person name="Carrero J.C."/>
            <person name="Larralde C."/>
            <person name="Morales-Montor J."/>
            <person name="Limon-Lason J."/>
            <person name="Soberon X."/>
            <person name="Laclette J.P."/>
        </authorList>
    </citation>
    <scope>NUCLEOTIDE SEQUENCE [LARGE SCALE GENOMIC DNA]</scope>
</reference>
<feature type="region of interest" description="Disordered" evidence="1">
    <location>
        <begin position="65"/>
        <end position="97"/>
    </location>
</feature>
<dbReference type="AlphaFoldDB" id="U6FVQ8"/>
<dbReference type="EMBL" id="CBLN010004634">
    <property type="protein sequence ID" value="CDI70243.1"/>
    <property type="molecule type" value="Genomic_DNA"/>
</dbReference>
<gene>
    <name evidence="2" type="ORF">EgrG_002071900</name>
</gene>
<feature type="non-terminal residue" evidence="2">
    <location>
        <position position="1"/>
    </location>
</feature>
<evidence type="ECO:0000256" key="1">
    <source>
        <dbReference type="SAM" id="MobiDB-lite"/>
    </source>
</evidence>
<dbReference type="WBParaSite" id="EgrG_002071900">
    <property type="protein sequence ID" value="EgrG_002071900"/>
    <property type="gene ID" value="EgrG_002071900"/>
</dbReference>
<proteinExistence type="predicted"/>
<name>U6FVQ8_ECHGR</name>
<accession>U6FVQ8</accession>
<feature type="compositionally biased region" description="Polar residues" evidence="1">
    <location>
        <begin position="69"/>
        <end position="84"/>
    </location>
</feature>